<dbReference type="GO" id="GO:0045259">
    <property type="term" value="C:proton-transporting ATP synthase complex"/>
    <property type="evidence" value="ECO:0007669"/>
    <property type="project" value="UniProtKB-KW"/>
</dbReference>
<organism evidence="11 12">
    <name type="scientific">Thalassobaculum fulvum</name>
    <dbReference type="NCBI Taxonomy" id="1633335"/>
    <lineage>
        <taxon>Bacteria</taxon>
        <taxon>Pseudomonadati</taxon>
        <taxon>Pseudomonadota</taxon>
        <taxon>Alphaproteobacteria</taxon>
        <taxon>Rhodospirillales</taxon>
        <taxon>Thalassobaculaceae</taxon>
        <taxon>Thalassobaculum</taxon>
    </lineage>
</organism>
<dbReference type="InterPro" id="IPR001469">
    <property type="entry name" value="ATP_synth_F1_dsu/esu"/>
</dbReference>
<accession>A0A918XVZ9</accession>
<evidence type="ECO:0000256" key="5">
    <source>
        <dbReference type="ARBA" id="ARBA00022781"/>
    </source>
</evidence>
<reference evidence="11" key="1">
    <citation type="journal article" date="2014" name="Int. J. Syst. Evol. Microbiol.">
        <title>Complete genome sequence of Corynebacterium casei LMG S-19264T (=DSM 44701T), isolated from a smear-ripened cheese.</title>
        <authorList>
            <consortium name="US DOE Joint Genome Institute (JGI-PGF)"/>
            <person name="Walter F."/>
            <person name="Albersmeier A."/>
            <person name="Kalinowski J."/>
            <person name="Ruckert C."/>
        </authorList>
    </citation>
    <scope>NUCLEOTIDE SEQUENCE</scope>
    <source>
        <strain evidence="11">KCTC 42651</strain>
    </source>
</reference>
<keyword evidence="6" id="KW-0406">Ion transport</keyword>
<dbReference type="InterPro" id="IPR036771">
    <property type="entry name" value="ATPsynth_dsu/esu_N"/>
</dbReference>
<evidence type="ECO:0000256" key="4">
    <source>
        <dbReference type="ARBA" id="ARBA00022448"/>
    </source>
</evidence>
<evidence type="ECO:0000256" key="7">
    <source>
        <dbReference type="ARBA" id="ARBA00023136"/>
    </source>
</evidence>
<dbReference type="PANTHER" id="PTHR13822:SF10">
    <property type="entry name" value="ATP SYNTHASE EPSILON CHAIN, CHLOROPLASTIC"/>
    <property type="match status" value="1"/>
</dbReference>
<comment type="subcellular location">
    <subcellularLocation>
        <location evidence="2">Endomembrane system</location>
        <topology evidence="2">Peripheral membrane protein</topology>
    </subcellularLocation>
</comment>
<keyword evidence="12" id="KW-1185">Reference proteome</keyword>
<dbReference type="Gene3D" id="2.60.15.10">
    <property type="entry name" value="F0F1 ATP synthase delta/epsilon subunit, N-terminal"/>
    <property type="match status" value="1"/>
</dbReference>
<name>A0A918XVZ9_9PROT</name>
<dbReference type="SUPFAM" id="SSF51344">
    <property type="entry name" value="Epsilon subunit of F1F0-ATP synthase N-terminal domain"/>
    <property type="match status" value="1"/>
</dbReference>
<dbReference type="InterPro" id="IPR024037">
    <property type="entry name" value="Alt_ATP_synth_F1_esu"/>
</dbReference>
<dbReference type="NCBIfam" id="NF009981">
    <property type="entry name" value="PRK13447.1"/>
    <property type="match status" value="1"/>
</dbReference>
<protein>
    <submittedName>
        <fullName evidence="11">ATP synthase epsilon chain 2</fullName>
    </submittedName>
</protein>
<keyword evidence="7" id="KW-0472">Membrane</keyword>
<evidence type="ECO:0000256" key="6">
    <source>
        <dbReference type="ARBA" id="ARBA00023065"/>
    </source>
</evidence>
<feature type="domain" description="ATP synthase F1 complex delta/epsilon subunit N-terminal" evidence="10">
    <location>
        <begin position="1"/>
        <end position="82"/>
    </location>
</feature>
<sequence>MKLVVTTPFEVVVESDEVAHLRAEDATGAFGILPGHADFVTVLSVSVATWRDRTGAEHHVAVRGGVLDVRTGGRIAIATREAVPGDDLERLETEVLSRFRERLAAEQAARTDSQRLYLAAIRQISRYLRPDQGPVRVREGMAEEPGGPA</sequence>
<evidence type="ECO:0000256" key="3">
    <source>
        <dbReference type="ARBA" id="ARBA00005712"/>
    </source>
</evidence>
<dbReference type="PANTHER" id="PTHR13822">
    <property type="entry name" value="ATP SYNTHASE DELTA/EPSILON CHAIN"/>
    <property type="match status" value="1"/>
</dbReference>
<dbReference type="CDD" id="cd12152">
    <property type="entry name" value="F1-ATPase_delta"/>
    <property type="match status" value="1"/>
</dbReference>
<reference evidence="11" key="2">
    <citation type="submission" date="2020-09" db="EMBL/GenBank/DDBJ databases">
        <authorList>
            <person name="Sun Q."/>
            <person name="Kim S."/>
        </authorList>
    </citation>
    <scope>NUCLEOTIDE SEQUENCE</scope>
    <source>
        <strain evidence="11">KCTC 42651</strain>
    </source>
</reference>
<evidence type="ECO:0000259" key="10">
    <source>
        <dbReference type="Pfam" id="PF02823"/>
    </source>
</evidence>
<dbReference type="Proteomes" id="UP000630353">
    <property type="component" value="Unassembled WGS sequence"/>
</dbReference>
<dbReference type="GO" id="GO:0012505">
    <property type="term" value="C:endomembrane system"/>
    <property type="evidence" value="ECO:0007669"/>
    <property type="project" value="UniProtKB-SubCell"/>
</dbReference>
<dbReference type="RefSeq" id="WP_189992892.1">
    <property type="nucleotide sequence ID" value="NZ_BMZS01000010.1"/>
</dbReference>
<comment type="similarity">
    <text evidence="3">Belongs to the ATPase epsilon chain family.</text>
</comment>
<keyword evidence="9" id="KW-0066">ATP synthesis</keyword>
<gene>
    <name evidence="11" type="primary">atpC2</name>
    <name evidence="11" type="ORF">GCM10017083_39690</name>
</gene>
<keyword evidence="8" id="KW-0139">CF(1)</keyword>
<evidence type="ECO:0000256" key="1">
    <source>
        <dbReference type="ARBA" id="ARBA00003543"/>
    </source>
</evidence>
<keyword evidence="4" id="KW-0813">Transport</keyword>
<keyword evidence="5" id="KW-0375">Hydrogen ion transport</keyword>
<dbReference type="GO" id="GO:0046933">
    <property type="term" value="F:proton-transporting ATP synthase activity, rotational mechanism"/>
    <property type="evidence" value="ECO:0007669"/>
    <property type="project" value="InterPro"/>
</dbReference>
<proteinExistence type="inferred from homology"/>
<dbReference type="Pfam" id="PF02823">
    <property type="entry name" value="ATP-synt_DE_N"/>
    <property type="match status" value="1"/>
</dbReference>
<evidence type="ECO:0000256" key="8">
    <source>
        <dbReference type="ARBA" id="ARBA00023196"/>
    </source>
</evidence>
<evidence type="ECO:0000313" key="11">
    <source>
        <dbReference type="EMBL" id="GHD57793.1"/>
    </source>
</evidence>
<dbReference type="NCBIfam" id="TIGR03166">
    <property type="entry name" value="alt_F1F0_F1_eps"/>
    <property type="match status" value="1"/>
</dbReference>
<evidence type="ECO:0000256" key="2">
    <source>
        <dbReference type="ARBA" id="ARBA00004184"/>
    </source>
</evidence>
<dbReference type="AlphaFoldDB" id="A0A918XVZ9"/>
<evidence type="ECO:0000313" key="12">
    <source>
        <dbReference type="Proteomes" id="UP000630353"/>
    </source>
</evidence>
<dbReference type="InterPro" id="IPR020546">
    <property type="entry name" value="ATP_synth_F1_dsu/esu_N"/>
</dbReference>
<comment type="caution">
    <text evidence="11">The sequence shown here is derived from an EMBL/GenBank/DDBJ whole genome shotgun (WGS) entry which is preliminary data.</text>
</comment>
<evidence type="ECO:0000256" key="9">
    <source>
        <dbReference type="ARBA" id="ARBA00023310"/>
    </source>
</evidence>
<dbReference type="EMBL" id="BMZS01000010">
    <property type="protein sequence ID" value="GHD57793.1"/>
    <property type="molecule type" value="Genomic_DNA"/>
</dbReference>
<comment type="function">
    <text evidence="1">Produces ATP from ADP in the presence of a proton gradient across the membrane.</text>
</comment>